<keyword evidence="3" id="KW-1185">Reference proteome</keyword>
<dbReference type="Proteomes" id="UP000265742">
    <property type="component" value="Unassembled WGS sequence"/>
</dbReference>
<comment type="caution">
    <text evidence="2">The sequence shown here is derived from an EMBL/GenBank/DDBJ whole genome shotgun (WGS) entry which is preliminary data.</text>
</comment>
<dbReference type="RefSeq" id="WP_119482365.1">
    <property type="nucleotide sequence ID" value="NZ_QXTG01000002.1"/>
</dbReference>
<organism evidence="2 3">
    <name type="scientific">Amnibacterium setariae</name>
    <dbReference type="NCBI Taxonomy" id="2306585"/>
    <lineage>
        <taxon>Bacteria</taxon>
        <taxon>Bacillati</taxon>
        <taxon>Actinomycetota</taxon>
        <taxon>Actinomycetes</taxon>
        <taxon>Micrococcales</taxon>
        <taxon>Microbacteriaceae</taxon>
        <taxon>Amnibacterium</taxon>
    </lineage>
</organism>
<keyword evidence="1" id="KW-0812">Transmembrane</keyword>
<dbReference type="EMBL" id="QXTG01000002">
    <property type="protein sequence ID" value="RIX28055.1"/>
    <property type="molecule type" value="Genomic_DNA"/>
</dbReference>
<dbReference type="OrthoDB" id="5198533at2"/>
<feature type="transmembrane region" description="Helical" evidence="1">
    <location>
        <begin position="105"/>
        <end position="126"/>
    </location>
</feature>
<evidence type="ECO:0000313" key="2">
    <source>
        <dbReference type="EMBL" id="RIX28055.1"/>
    </source>
</evidence>
<proteinExistence type="predicted"/>
<feature type="transmembrane region" description="Helical" evidence="1">
    <location>
        <begin position="12"/>
        <end position="35"/>
    </location>
</feature>
<sequence>MKLYSDFGGRRVYQVLGDVVAVAVLVAGIVVAVAIHDAIAAFTGIGRDVARSGNDFSSTMRDIGDRLSGVPLIGGGISAPFGSASDAGGTLARAGTDWQEGVERLATLVGWTVAALVVLVVLVGWVRPRLVGAVRRAAVARLASSSPSLDLLALRALVTRPARVVARVDEDVVGAWRRGDQEVVRRLAALELKASGVRLPEA</sequence>
<evidence type="ECO:0000256" key="1">
    <source>
        <dbReference type="SAM" id="Phobius"/>
    </source>
</evidence>
<accession>A0A3A1TZG1</accession>
<reference evidence="3" key="1">
    <citation type="submission" date="2018-09" db="EMBL/GenBank/DDBJ databases">
        <authorList>
            <person name="Kim I."/>
        </authorList>
    </citation>
    <scope>NUCLEOTIDE SEQUENCE [LARGE SCALE GENOMIC DNA]</scope>
    <source>
        <strain evidence="3">DD4a</strain>
    </source>
</reference>
<name>A0A3A1TZG1_9MICO</name>
<evidence type="ECO:0000313" key="3">
    <source>
        <dbReference type="Proteomes" id="UP000265742"/>
    </source>
</evidence>
<dbReference type="AlphaFoldDB" id="A0A3A1TZG1"/>
<protein>
    <submittedName>
        <fullName evidence="2">Uncharacterized protein</fullName>
    </submittedName>
</protein>
<keyword evidence="1" id="KW-0472">Membrane</keyword>
<gene>
    <name evidence="2" type="ORF">D1781_11205</name>
</gene>
<keyword evidence="1" id="KW-1133">Transmembrane helix</keyword>